<comment type="caution">
    <text evidence="1">The sequence shown here is derived from an EMBL/GenBank/DDBJ whole genome shotgun (WGS) entry which is preliminary data.</text>
</comment>
<dbReference type="EMBL" id="JAGHQL010000007">
    <property type="protein sequence ID" value="KAH0545332.1"/>
    <property type="molecule type" value="Genomic_DNA"/>
</dbReference>
<name>A0A9P8IG83_9PEZI</name>
<dbReference type="Proteomes" id="UP000698800">
    <property type="component" value="Unassembled WGS sequence"/>
</dbReference>
<evidence type="ECO:0000313" key="2">
    <source>
        <dbReference type="Proteomes" id="UP000698800"/>
    </source>
</evidence>
<dbReference type="AlphaFoldDB" id="A0A9P8IG83"/>
<evidence type="ECO:0000313" key="1">
    <source>
        <dbReference type="EMBL" id="KAH0545332.1"/>
    </source>
</evidence>
<organism evidence="1 2">
    <name type="scientific">Glutinoglossum americanum</name>
    <dbReference type="NCBI Taxonomy" id="1670608"/>
    <lineage>
        <taxon>Eukaryota</taxon>
        <taxon>Fungi</taxon>
        <taxon>Dikarya</taxon>
        <taxon>Ascomycota</taxon>
        <taxon>Pezizomycotina</taxon>
        <taxon>Geoglossomycetes</taxon>
        <taxon>Geoglossales</taxon>
        <taxon>Geoglossaceae</taxon>
        <taxon>Glutinoglossum</taxon>
    </lineage>
</organism>
<gene>
    <name evidence="1" type="ORF">FGG08_000631</name>
</gene>
<protein>
    <submittedName>
        <fullName evidence="1">Uncharacterized protein</fullName>
    </submittedName>
</protein>
<reference evidence="1" key="1">
    <citation type="submission" date="2021-03" db="EMBL/GenBank/DDBJ databases">
        <title>Comparative genomics and phylogenomic investigation of the class Geoglossomycetes provide insights into ecological specialization and systematics.</title>
        <authorList>
            <person name="Melie T."/>
            <person name="Pirro S."/>
            <person name="Miller A.N."/>
            <person name="Quandt A."/>
        </authorList>
    </citation>
    <scope>NUCLEOTIDE SEQUENCE</scope>
    <source>
        <strain evidence="1">GBOQ0MN5Z8</strain>
    </source>
</reference>
<sequence length="102" mass="12063">MFEISEVFDQIKKMYLGQKVLFGITIVEPPPPPQTTNIFMFEVELLVIATRKYYSDVHRDVIAYLRKEGKSPEQSQNILWTDFNVWVSVGEIGRVLEQQWRR</sequence>
<accession>A0A9P8IG83</accession>
<keyword evidence="2" id="KW-1185">Reference proteome</keyword>
<proteinExistence type="predicted"/>